<dbReference type="SUPFAM" id="SSF53474">
    <property type="entry name" value="alpha/beta-Hydrolases"/>
    <property type="match status" value="1"/>
</dbReference>
<evidence type="ECO:0000313" key="3">
    <source>
        <dbReference type="Proteomes" id="UP000198598"/>
    </source>
</evidence>
<gene>
    <name evidence="2" type="ORF">SAMN05216167_106302</name>
</gene>
<keyword evidence="3" id="KW-1185">Reference proteome</keyword>
<dbReference type="InterPro" id="IPR029058">
    <property type="entry name" value="AB_hydrolase_fold"/>
</dbReference>
<dbReference type="Proteomes" id="UP000198598">
    <property type="component" value="Unassembled WGS sequence"/>
</dbReference>
<dbReference type="OrthoDB" id="9814966at2"/>
<dbReference type="EMBL" id="FOLQ01000006">
    <property type="protein sequence ID" value="SFD71143.1"/>
    <property type="molecule type" value="Genomic_DNA"/>
</dbReference>
<sequence length="262" mass="29377">MEGIKTKTVVFVTGAFVVNTGWDEWQSYFQSKGYETMAPPWPFKDGTAAELRARQPNDTDLAKLTLNELVDHYMDIVKALPEKPIVIGHSLGGLITQIIVSHDLAAAAVAIHSVPPQGVFPYEFSFLKAGWKALGLFTDLDETYLMSFEDWQYAFVNDMPLDEQQKAYDENTIPESKVVARGGLTSAAHVDFEKPHAPLLLTAGSIDNIIPAHLNHRNFEAYKSNGSVLDYKEFEGRNHFVLGQPTWKEDADYILDWLDKNA</sequence>
<feature type="domain" description="AB hydrolase-1" evidence="1">
    <location>
        <begin position="9"/>
        <end position="245"/>
    </location>
</feature>
<dbReference type="RefSeq" id="WP_093828623.1">
    <property type="nucleotide sequence ID" value="NZ_FOLQ01000006.1"/>
</dbReference>
<dbReference type="InterPro" id="IPR000073">
    <property type="entry name" value="AB_hydrolase_1"/>
</dbReference>
<dbReference type="STRING" id="662367.SAMN05216167_106302"/>
<proteinExistence type="predicted"/>
<dbReference type="Pfam" id="PF12697">
    <property type="entry name" value="Abhydrolase_6"/>
    <property type="match status" value="1"/>
</dbReference>
<accession>A0A1I1UQS4</accession>
<dbReference type="Gene3D" id="3.40.50.1820">
    <property type="entry name" value="alpha/beta hydrolase"/>
    <property type="match status" value="1"/>
</dbReference>
<evidence type="ECO:0000313" key="2">
    <source>
        <dbReference type="EMBL" id="SFD71143.1"/>
    </source>
</evidence>
<evidence type="ECO:0000259" key="1">
    <source>
        <dbReference type="Pfam" id="PF12697"/>
    </source>
</evidence>
<dbReference type="AlphaFoldDB" id="A0A1I1UQS4"/>
<name>A0A1I1UQS4_9BACT</name>
<protein>
    <submittedName>
        <fullName evidence="2">Esterase/lipase</fullName>
    </submittedName>
</protein>
<organism evidence="2 3">
    <name type="scientific">Spirosoma endophyticum</name>
    <dbReference type="NCBI Taxonomy" id="662367"/>
    <lineage>
        <taxon>Bacteria</taxon>
        <taxon>Pseudomonadati</taxon>
        <taxon>Bacteroidota</taxon>
        <taxon>Cytophagia</taxon>
        <taxon>Cytophagales</taxon>
        <taxon>Cytophagaceae</taxon>
        <taxon>Spirosoma</taxon>
    </lineage>
</organism>
<reference evidence="2 3" key="1">
    <citation type="submission" date="2016-10" db="EMBL/GenBank/DDBJ databases">
        <authorList>
            <person name="de Groot N.N."/>
        </authorList>
    </citation>
    <scope>NUCLEOTIDE SEQUENCE [LARGE SCALE GENOMIC DNA]</scope>
    <source>
        <strain evidence="2 3">DSM 26130</strain>
    </source>
</reference>